<protein>
    <submittedName>
        <fullName evidence="2">Uncharacterized protein</fullName>
    </submittedName>
</protein>
<name>A0A9P5U4D5_9AGAR</name>
<accession>A0A9P5U4D5</accession>
<dbReference type="AlphaFoldDB" id="A0A9P5U4D5"/>
<proteinExistence type="predicted"/>
<gene>
    <name evidence="2" type="ORF">BDP27DRAFT_1366102</name>
</gene>
<reference evidence="2" key="1">
    <citation type="submission" date="2020-11" db="EMBL/GenBank/DDBJ databases">
        <authorList>
            <consortium name="DOE Joint Genome Institute"/>
            <person name="Ahrendt S."/>
            <person name="Riley R."/>
            <person name="Andreopoulos W."/>
            <person name="Labutti K."/>
            <person name="Pangilinan J."/>
            <person name="Ruiz-Duenas F.J."/>
            <person name="Barrasa J.M."/>
            <person name="Sanchez-Garcia M."/>
            <person name="Camarero S."/>
            <person name="Miyauchi S."/>
            <person name="Serrano A."/>
            <person name="Linde D."/>
            <person name="Babiker R."/>
            <person name="Drula E."/>
            <person name="Ayuso-Fernandez I."/>
            <person name="Pacheco R."/>
            <person name="Padilla G."/>
            <person name="Ferreira P."/>
            <person name="Barriuso J."/>
            <person name="Kellner H."/>
            <person name="Castanera R."/>
            <person name="Alfaro M."/>
            <person name="Ramirez L."/>
            <person name="Pisabarro A.G."/>
            <person name="Kuo A."/>
            <person name="Tritt A."/>
            <person name="Lipzen A."/>
            <person name="He G."/>
            <person name="Yan M."/>
            <person name="Ng V."/>
            <person name="Cullen D."/>
            <person name="Martin F."/>
            <person name="Rosso M.-N."/>
            <person name="Henrissat B."/>
            <person name="Hibbett D."/>
            <person name="Martinez A.T."/>
            <person name="Grigoriev I.V."/>
        </authorList>
    </citation>
    <scope>NUCLEOTIDE SEQUENCE</scope>
    <source>
        <strain evidence="2">AH 40177</strain>
    </source>
</reference>
<dbReference type="EMBL" id="JADNRY010000097">
    <property type="protein sequence ID" value="KAF9065836.1"/>
    <property type="molecule type" value="Genomic_DNA"/>
</dbReference>
<keyword evidence="3" id="KW-1185">Reference proteome</keyword>
<feature type="region of interest" description="Disordered" evidence="1">
    <location>
        <begin position="1"/>
        <end position="22"/>
    </location>
</feature>
<sequence>MNGTMEYITRSSASESSQGTLGPTKTALRNTFGPIASIDCAKSFWIVELGRTKGIKKGGKDLLTRTKGCRRLHFTGLDGQNFSTLCGTEEFPKRNIAVTREKEGRVWTWASTFPPCSSLLWSDRGDGEDCSFSVQSHGVIITLVRFAFIFGLQELQSESGSEETIALTIQRRWFSESTFQFSYFLDGCLRYIIQEPLVPNPELHFLIVGRISPLDATAEDYIRTALYTLSFSSGPLAQATVIAEEAGVERMLSGQNGMALQGAKILSQIRVFLVRVFFS</sequence>
<comment type="caution">
    <text evidence="2">The sequence shown here is derived from an EMBL/GenBank/DDBJ whole genome shotgun (WGS) entry which is preliminary data.</text>
</comment>
<organism evidence="2 3">
    <name type="scientific">Rhodocollybia butyracea</name>
    <dbReference type="NCBI Taxonomy" id="206335"/>
    <lineage>
        <taxon>Eukaryota</taxon>
        <taxon>Fungi</taxon>
        <taxon>Dikarya</taxon>
        <taxon>Basidiomycota</taxon>
        <taxon>Agaricomycotina</taxon>
        <taxon>Agaricomycetes</taxon>
        <taxon>Agaricomycetidae</taxon>
        <taxon>Agaricales</taxon>
        <taxon>Marasmiineae</taxon>
        <taxon>Omphalotaceae</taxon>
        <taxon>Rhodocollybia</taxon>
    </lineage>
</organism>
<dbReference type="Proteomes" id="UP000772434">
    <property type="component" value="Unassembled WGS sequence"/>
</dbReference>
<evidence type="ECO:0000256" key="1">
    <source>
        <dbReference type="SAM" id="MobiDB-lite"/>
    </source>
</evidence>
<evidence type="ECO:0000313" key="3">
    <source>
        <dbReference type="Proteomes" id="UP000772434"/>
    </source>
</evidence>
<evidence type="ECO:0000313" key="2">
    <source>
        <dbReference type="EMBL" id="KAF9065836.1"/>
    </source>
</evidence>